<comment type="caution">
    <text evidence="1">The sequence shown here is derived from an EMBL/GenBank/DDBJ whole genome shotgun (WGS) entry which is preliminary data.</text>
</comment>
<accession>A0A8S1RWR7</accession>
<evidence type="ECO:0000313" key="1">
    <source>
        <dbReference type="EMBL" id="CAD8131345.1"/>
    </source>
</evidence>
<evidence type="ECO:0000313" key="2">
    <source>
        <dbReference type="Proteomes" id="UP000692954"/>
    </source>
</evidence>
<dbReference type="EMBL" id="CAJJDN010000490">
    <property type="protein sequence ID" value="CAD8131345.1"/>
    <property type="molecule type" value="Genomic_DNA"/>
</dbReference>
<dbReference type="AlphaFoldDB" id="A0A8S1RWR7"/>
<reference evidence="1" key="1">
    <citation type="submission" date="2021-01" db="EMBL/GenBank/DDBJ databases">
        <authorList>
            <consortium name="Genoscope - CEA"/>
            <person name="William W."/>
        </authorList>
    </citation>
    <scope>NUCLEOTIDE SEQUENCE</scope>
</reference>
<protein>
    <submittedName>
        <fullName evidence="1">Uncharacterized protein</fullName>
    </submittedName>
</protein>
<proteinExistence type="predicted"/>
<sequence length="80" mass="9677">MKHGQRITIYNKTINYDIVNSKIANNLQEVKRKIVQQLQIVYKVEIQQLKLSQYEVYILEKKQYLFKMTQFISKQSLLQL</sequence>
<organism evidence="1 2">
    <name type="scientific">Paramecium sonneborni</name>
    <dbReference type="NCBI Taxonomy" id="65129"/>
    <lineage>
        <taxon>Eukaryota</taxon>
        <taxon>Sar</taxon>
        <taxon>Alveolata</taxon>
        <taxon>Ciliophora</taxon>
        <taxon>Intramacronucleata</taxon>
        <taxon>Oligohymenophorea</taxon>
        <taxon>Peniculida</taxon>
        <taxon>Parameciidae</taxon>
        <taxon>Paramecium</taxon>
    </lineage>
</organism>
<gene>
    <name evidence="1" type="ORF">PSON_ATCC_30995.1.T4900001</name>
</gene>
<dbReference type="Proteomes" id="UP000692954">
    <property type="component" value="Unassembled WGS sequence"/>
</dbReference>
<keyword evidence="2" id="KW-1185">Reference proteome</keyword>
<name>A0A8S1RWR7_9CILI</name>